<name>A0A0S8G109_UNCT6</name>
<dbReference type="InterPro" id="IPR037294">
    <property type="entry name" value="ABC_BtuC-like"/>
</dbReference>
<sequence length="114" mass="12308">AVCFDGEFARLRGVNVDVFFLLLLVLTALTVVLLVRVVGIVMVIALLTIPAAVAGYFARKLWQTMLLATLFCMAFIIAGIGVSYAYDLPTGPTIILIAGAMYLLLAAASRLWTR</sequence>
<protein>
    <recommendedName>
        <fullName evidence="10">Metal ABC transporter permease</fullName>
    </recommendedName>
</protein>
<accession>A0A0S8G109</accession>
<dbReference type="GO" id="GO:0043190">
    <property type="term" value="C:ATP-binding cassette (ABC) transporter complex"/>
    <property type="evidence" value="ECO:0007669"/>
    <property type="project" value="InterPro"/>
</dbReference>
<comment type="similarity">
    <text evidence="2 6">Belongs to the ABC-3 integral membrane protein family.</text>
</comment>
<evidence type="ECO:0000256" key="1">
    <source>
        <dbReference type="ARBA" id="ARBA00004141"/>
    </source>
</evidence>
<dbReference type="GO" id="GO:0010043">
    <property type="term" value="P:response to zinc ion"/>
    <property type="evidence" value="ECO:0007669"/>
    <property type="project" value="TreeGrafter"/>
</dbReference>
<dbReference type="InterPro" id="IPR001626">
    <property type="entry name" value="ABC_TroCD"/>
</dbReference>
<comment type="caution">
    <text evidence="8">The sequence shown here is derived from an EMBL/GenBank/DDBJ whole genome shotgun (WGS) entry which is preliminary data.</text>
</comment>
<proteinExistence type="inferred from homology"/>
<dbReference type="PATRIC" id="fig|1703774.3.peg.2015"/>
<evidence type="ECO:0008006" key="10">
    <source>
        <dbReference type="Google" id="ProtNLM"/>
    </source>
</evidence>
<comment type="subcellular location">
    <subcellularLocation>
        <location evidence="6">Cell membrane</location>
        <topology evidence="6">Multi-pass membrane protein</topology>
    </subcellularLocation>
    <subcellularLocation>
        <location evidence="1">Membrane</location>
        <topology evidence="1">Multi-pass membrane protein</topology>
    </subcellularLocation>
</comment>
<feature type="transmembrane region" description="Helical" evidence="7">
    <location>
        <begin position="92"/>
        <end position="112"/>
    </location>
</feature>
<evidence type="ECO:0000256" key="6">
    <source>
        <dbReference type="RuleBase" id="RU003943"/>
    </source>
</evidence>
<keyword evidence="3 6" id="KW-0812">Transmembrane</keyword>
<gene>
    <name evidence="8" type="ORF">AMJ82_11710</name>
</gene>
<dbReference type="Pfam" id="PF00950">
    <property type="entry name" value="ABC-3"/>
    <property type="match status" value="1"/>
</dbReference>
<dbReference type="GO" id="GO:0055085">
    <property type="term" value="P:transmembrane transport"/>
    <property type="evidence" value="ECO:0007669"/>
    <property type="project" value="InterPro"/>
</dbReference>
<evidence type="ECO:0000313" key="8">
    <source>
        <dbReference type="EMBL" id="KPK66579.1"/>
    </source>
</evidence>
<feature type="transmembrane region" description="Helical" evidence="7">
    <location>
        <begin position="20"/>
        <end position="53"/>
    </location>
</feature>
<evidence type="ECO:0000256" key="5">
    <source>
        <dbReference type="ARBA" id="ARBA00023136"/>
    </source>
</evidence>
<organism evidence="8 9">
    <name type="scientific">candidate division TA06 bacterium SM23_40</name>
    <dbReference type="NCBI Taxonomy" id="1703774"/>
    <lineage>
        <taxon>Bacteria</taxon>
        <taxon>Bacteria division TA06</taxon>
    </lineage>
</organism>
<dbReference type="SUPFAM" id="SSF81345">
    <property type="entry name" value="ABC transporter involved in vitamin B12 uptake, BtuC"/>
    <property type="match status" value="1"/>
</dbReference>
<evidence type="ECO:0000256" key="4">
    <source>
        <dbReference type="ARBA" id="ARBA00022989"/>
    </source>
</evidence>
<evidence type="ECO:0000256" key="7">
    <source>
        <dbReference type="SAM" id="Phobius"/>
    </source>
</evidence>
<dbReference type="Proteomes" id="UP000051717">
    <property type="component" value="Unassembled WGS sequence"/>
</dbReference>
<reference evidence="8 9" key="1">
    <citation type="journal article" date="2015" name="Microbiome">
        <title>Genomic resolution of linkages in carbon, nitrogen, and sulfur cycling among widespread estuary sediment bacteria.</title>
        <authorList>
            <person name="Baker B.J."/>
            <person name="Lazar C.S."/>
            <person name="Teske A.P."/>
            <person name="Dick G.J."/>
        </authorList>
    </citation>
    <scope>NUCLEOTIDE SEQUENCE [LARGE SCALE GENOMIC DNA]</scope>
    <source>
        <strain evidence="8">SM23_40</strain>
    </source>
</reference>
<keyword evidence="6" id="KW-0813">Transport</keyword>
<feature type="transmembrane region" description="Helical" evidence="7">
    <location>
        <begin position="65"/>
        <end position="86"/>
    </location>
</feature>
<dbReference type="PANTHER" id="PTHR30477:SF18">
    <property type="entry name" value="METAL TRANSPORT SYSTEM MEMBRANE PROTEIN CT_417-RELATED"/>
    <property type="match status" value="1"/>
</dbReference>
<evidence type="ECO:0000313" key="9">
    <source>
        <dbReference type="Proteomes" id="UP000051717"/>
    </source>
</evidence>
<feature type="non-terminal residue" evidence="8">
    <location>
        <position position="1"/>
    </location>
</feature>
<dbReference type="AlphaFoldDB" id="A0A0S8G109"/>
<evidence type="ECO:0000256" key="3">
    <source>
        <dbReference type="ARBA" id="ARBA00022692"/>
    </source>
</evidence>
<dbReference type="PANTHER" id="PTHR30477">
    <property type="entry name" value="ABC-TRANSPORTER METAL-BINDING PROTEIN"/>
    <property type="match status" value="1"/>
</dbReference>
<dbReference type="EMBL" id="LJUI01000161">
    <property type="protein sequence ID" value="KPK66579.1"/>
    <property type="molecule type" value="Genomic_DNA"/>
</dbReference>
<dbReference type="Gene3D" id="1.10.3470.10">
    <property type="entry name" value="ABC transporter involved in vitamin B12 uptake, BtuC"/>
    <property type="match status" value="1"/>
</dbReference>
<evidence type="ECO:0000256" key="2">
    <source>
        <dbReference type="ARBA" id="ARBA00008034"/>
    </source>
</evidence>
<keyword evidence="4 7" id="KW-1133">Transmembrane helix</keyword>
<keyword evidence="5 7" id="KW-0472">Membrane</keyword>